<reference evidence="2 3" key="1">
    <citation type="submission" date="2017-06" db="EMBL/GenBank/DDBJ databases">
        <authorList>
            <consortium name="Pathogen Informatics"/>
        </authorList>
    </citation>
    <scope>NUCLEOTIDE SEQUENCE [LARGE SCALE GENOMIC DNA]</scope>
    <source>
        <strain evidence="2 3">NCTC13490</strain>
    </source>
</reference>
<dbReference type="KEGG" id="ctak:4412677_02596"/>
<sequence length="244" mass="28473">MNTNPLPTDDLKKFGIIEADNSFSKRLNANDIIEFMQGKILVADNEKDRITFQLTDNNSKLEVKVYQMEHSLSEILNQSKKDSVQYVSEKNLNEQNPNLNIAKKAFLYNESTKSLEEYDMVLNAEVLTKTILGRNDSEEINRYKDELLKLKEFLQEKIDKYPEIAKDIINDLNIVSKEINTVNEVSQNPKQAQKQQQSEVRLDVNDPDLYQDANSAREAKSQHEDEENDQEIEQEQEKRRGFRR</sequence>
<evidence type="ECO:0008006" key="4">
    <source>
        <dbReference type="Google" id="ProtNLM"/>
    </source>
</evidence>
<evidence type="ECO:0000256" key="1">
    <source>
        <dbReference type="SAM" id="MobiDB-lite"/>
    </source>
</evidence>
<dbReference type="AlphaFoldDB" id="A0A239XXE3"/>
<keyword evidence="3" id="KW-1185">Reference proteome</keyword>
<protein>
    <recommendedName>
        <fullName evidence="4">DUF3945 domain-containing protein</fullName>
    </recommendedName>
</protein>
<feature type="compositionally biased region" description="Low complexity" evidence="1">
    <location>
        <begin position="187"/>
        <end position="197"/>
    </location>
</feature>
<name>A0A239XXE3_9FLAO</name>
<gene>
    <name evidence="2" type="ORF">SAMEA4412677_02596</name>
</gene>
<dbReference type="Proteomes" id="UP000215196">
    <property type="component" value="Chromosome 1"/>
</dbReference>
<proteinExistence type="predicted"/>
<evidence type="ECO:0000313" key="3">
    <source>
        <dbReference type="Proteomes" id="UP000215196"/>
    </source>
</evidence>
<accession>A0A239XXE3</accession>
<dbReference type="RefSeq" id="WP_095073850.1">
    <property type="nucleotide sequence ID" value="NZ_LT906465.1"/>
</dbReference>
<organism evidence="2 3">
    <name type="scientific">Chryseobacterium taklimakanense</name>
    <dbReference type="NCBI Taxonomy" id="536441"/>
    <lineage>
        <taxon>Bacteria</taxon>
        <taxon>Pseudomonadati</taxon>
        <taxon>Bacteroidota</taxon>
        <taxon>Flavobacteriia</taxon>
        <taxon>Flavobacteriales</taxon>
        <taxon>Weeksellaceae</taxon>
        <taxon>Chryseobacterium group</taxon>
        <taxon>Chryseobacterium</taxon>
    </lineage>
</organism>
<feature type="compositionally biased region" description="Basic and acidic residues" evidence="1">
    <location>
        <begin position="235"/>
        <end position="244"/>
    </location>
</feature>
<feature type="compositionally biased region" description="Acidic residues" evidence="1">
    <location>
        <begin position="224"/>
        <end position="234"/>
    </location>
</feature>
<evidence type="ECO:0000313" key="2">
    <source>
        <dbReference type="EMBL" id="SNV51092.1"/>
    </source>
</evidence>
<dbReference type="EMBL" id="LT906465">
    <property type="protein sequence ID" value="SNV51092.1"/>
    <property type="molecule type" value="Genomic_DNA"/>
</dbReference>
<feature type="region of interest" description="Disordered" evidence="1">
    <location>
        <begin position="184"/>
        <end position="244"/>
    </location>
</feature>